<organism evidence="2 3">
    <name type="scientific">Trifolium medium</name>
    <dbReference type="NCBI Taxonomy" id="97028"/>
    <lineage>
        <taxon>Eukaryota</taxon>
        <taxon>Viridiplantae</taxon>
        <taxon>Streptophyta</taxon>
        <taxon>Embryophyta</taxon>
        <taxon>Tracheophyta</taxon>
        <taxon>Spermatophyta</taxon>
        <taxon>Magnoliopsida</taxon>
        <taxon>eudicotyledons</taxon>
        <taxon>Gunneridae</taxon>
        <taxon>Pentapetalae</taxon>
        <taxon>rosids</taxon>
        <taxon>fabids</taxon>
        <taxon>Fabales</taxon>
        <taxon>Fabaceae</taxon>
        <taxon>Papilionoideae</taxon>
        <taxon>50 kb inversion clade</taxon>
        <taxon>NPAAA clade</taxon>
        <taxon>Hologalegina</taxon>
        <taxon>IRL clade</taxon>
        <taxon>Trifolieae</taxon>
        <taxon>Trifolium</taxon>
    </lineage>
</organism>
<dbReference type="Proteomes" id="UP000265520">
    <property type="component" value="Unassembled WGS sequence"/>
</dbReference>
<evidence type="ECO:0000313" key="3">
    <source>
        <dbReference type="Proteomes" id="UP000265520"/>
    </source>
</evidence>
<feature type="region of interest" description="Disordered" evidence="1">
    <location>
        <begin position="13"/>
        <end position="32"/>
    </location>
</feature>
<dbReference type="AlphaFoldDB" id="A0A392UY50"/>
<accession>A0A392UY50</accession>
<sequence>MQNCAELPAKCTPVHPDPSCTCPRSPHSNPLC</sequence>
<feature type="non-terminal residue" evidence="2">
    <location>
        <position position="32"/>
    </location>
</feature>
<reference evidence="2 3" key="1">
    <citation type="journal article" date="2018" name="Front. Plant Sci.">
        <title>Red Clover (Trifolium pratense) and Zigzag Clover (T. medium) - A Picture of Genomic Similarities and Differences.</title>
        <authorList>
            <person name="Dluhosova J."/>
            <person name="Istvanek J."/>
            <person name="Nedelnik J."/>
            <person name="Repkova J."/>
        </authorList>
    </citation>
    <scope>NUCLEOTIDE SEQUENCE [LARGE SCALE GENOMIC DNA]</scope>
    <source>
        <strain evidence="3">cv. 10/8</strain>
        <tissue evidence="2">Leaf</tissue>
    </source>
</reference>
<keyword evidence="3" id="KW-1185">Reference proteome</keyword>
<proteinExistence type="predicted"/>
<evidence type="ECO:0000313" key="2">
    <source>
        <dbReference type="EMBL" id="MCI80787.1"/>
    </source>
</evidence>
<protein>
    <submittedName>
        <fullName evidence="2">Uncharacterized protein</fullName>
    </submittedName>
</protein>
<evidence type="ECO:0000256" key="1">
    <source>
        <dbReference type="SAM" id="MobiDB-lite"/>
    </source>
</evidence>
<dbReference type="EMBL" id="LXQA011003265">
    <property type="protein sequence ID" value="MCI80787.1"/>
    <property type="molecule type" value="Genomic_DNA"/>
</dbReference>
<comment type="caution">
    <text evidence="2">The sequence shown here is derived from an EMBL/GenBank/DDBJ whole genome shotgun (WGS) entry which is preliminary data.</text>
</comment>
<name>A0A392UY50_9FABA</name>